<dbReference type="EMBL" id="AOTD01000004">
    <property type="protein sequence ID" value="EMG31643.1"/>
    <property type="molecule type" value="Genomic_DNA"/>
</dbReference>
<reference evidence="2 3" key="1">
    <citation type="submission" date="2013-02" db="EMBL/GenBank/DDBJ databases">
        <title>Co-occurrence of anaerobic bacteria in colorectal carcinomas.</title>
        <authorList>
            <person name="Holt R.A."/>
            <person name="Warren R.L."/>
            <person name="Allen-Vercoe E."/>
            <person name="Pleasance S."/>
            <person name="Freeman D.J."/>
            <person name="Watson P."/>
            <person name="Moore R."/>
            <person name="Cochrane K."/>
        </authorList>
    </citation>
    <scope>NUCLEOTIDE SEQUENCE [LARGE SCALE GENOMIC DNA]</scope>
    <source>
        <strain evidence="2 3">CC57C</strain>
    </source>
</reference>
<accession>M3JEA9</accession>
<evidence type="ECO:0000259" key="1">
    <source>
        <dbReference type="Pfam" id="PF07007"/>
    </source>
</evidence>
<organism evidence="2 3">
    <name type="scientific">Campylobacter showae CC57C</name>
    <dbReference type="NCBI Taxonomy" id="1073353"/>
    <lineage>
        <taxon>Bacteria</taxon>
        <taxon>Pseudomonadati</taxon>
        <taxon>Campylobacterota</taxon>
        <taxon>Epsilonproteobacteria</taxon>
        <taxon>Campylobacterales</taxon>
        <taxon>Campylobacteraceae</taxon>
        <taxon>Campylobacter</taxon>
    </lineage>
</organism>
<sequence>MKKLFLPLVVAATVYGGGSDYVSENTKKCIMNSQTTDQVIGCIQADLTAEGSSLDYVKFEWNYGDIISEKIKRDCQEASDKGQFGQLANCTDFEMSIYDKVLNIKYKSVLERFTNDKSKLAAKEPSKNDFIAAQRVWLKMKEGCMNIREEVGGRDYPPSLIELNMIAQCELDMTKDRVKYFEYIIETRDIKE</sequence>
<evidence type="ECO:0000313" key="3">
    <source>
        <dbReference type="Proteomes" id="UP000011782"/>
    </source>
</evidence>
<proteinExistence type="predicted"/>
<dbReference type="RefSeq" id="WP_002950219.1">
    <property type="nucleotide sequence ID" value="NZ_AOTD01000004.1"/>
</dbReference>
<gene>
    <name evidence="2" type="ORF">H740_00225</name>
</gene>
<protein>
    <recommendedName>
        <fullName evidence="1">Lysozyme inhibitor LprI-like N-terminal domain-containing protein</fullName>
    </recommendedName>
</protein>
<name>M3JEA9_9BACT</name>
<dbReference type="Proteomes" id="UP000011782">
    <property type="component" value="Unassembled WGS sequence"/>
</dbReference>
<evidence type="ECO:0000313" key="2">
    <source>
        <dbReference type="EMBL" id="EMG31643.1"/>
    </source>
</evidence>
<feature type="domain" description="Lysozyme inhibitor LprI-like N-terminal" evidence="1">
    <location>
        <begin position="75"/>
        <end position="179"/>
    </location>
</feature>
<dbReference type="Pfam" id="PF07007">
    <property type="entry name" value="LprI"/>
    <property type="match status" value="1"/>
</dbReference>
<dbReference type="Gene3D" id="1.20.1270.180">
    <property type="match status" value="1"/>
</dbReference>
<comment type="caution">
    <text evidence="2">The sequence shown here is derived from an EMBL/GenBank/DDBJ whole genome shotgun (WGS) entry which is preliminary data.</text>
</comment>
<dbReference type="AlphaFoldDB" id="M3JEA9"/>
<dbReference type="PATRIC" id="fig|1073353.3.peg.53"/>
<dbReference type="InterPro" id="IPR009739">
    <property type="entry name" value="LprI-like_N"/>
</dbReference>